<protein>
    <submittedName>
        <fullName evidence="4">Anoctamin</fullName>
    </submittedName>
</protein>
<evidence type="ECO:0000313" key="2">
    <source>
        <dbReference type="EMBL" id="VDK54936.1"/>
    </source>
</evidence>
<dbReference type="WBParaSite" id="GPUH_0000650201-mRNA-1">
    <property type="protein sequence ID" value="GPUH_0000650201-mRNA-1"/>
    <property type="gene ID" value="GPUH_0000650201"/>
</dbReference>
<accession>A0A183DCQ2</accession>
<evidence type="ECO:0000313" key="3">
    <source>
        <dbReference type="Proteomes" id="UP000271098"/>
    </source>
</evidence>
<evidence type="ECO:0000256" key="1">
    <source>
        <dbReference type="SAM" id="MobiDB-lite"/>
    </source>
</evidence>
<sequence length="78" mass="8743">MVPLVIWQIVLGISFFPDDFIALFMNDFYEHDGAAGDHPPQRCSTPDSIRSCGDAPRTPIEPATVTEDYNSLEYIQPL</sequence>
<dbReference type="AlphaFoldDB" id="A0A183DCQ2"/>
<feature type="region of interest" description="Disordered" evidence="1">
    <location>
        <begin position="35"/>
        <end position="62"/>
    </location>
</feature>
<name>A0A183DCQ2_9BILA</name>
<dbReference type="EMBL" id="UYRT01015331">
    <property type="protein sequence ID" value="VDK54936.1"/>
    <property type="molecule type" value="Genomic_DNA"/>
</dbReference>
<gene>
    <name evidence="2" type="ORF">GPUH_LOCUS6491</name>
</gene>
<evidence type="ECO:0000313" key="4">
    <source>
        <dbReference type="WBParaSite" id="GPUH_0000650201-mRNA-1"/>
    </source>
</evidence>
<keyword evidence="3" id="KW-1185">Reference proteome</keyword>
<proteinExistence type="predicted"/>
<dbReference type="OrthoDB" id="5811114at2759"/>
<reference evidence="2 3" key="2">
    <citation type="submission" date="2018-11" db="EMBL/GenBank/DDBJ databases">
        <authorList>
            <consortium name="Pathogen Informatics"/>
        </authorList>
    </citation>
    <scope>NUCLEOTIDE SEQUENCE [LARGE SCALE GENOMIC DNA]</scope>
</reference>
<organism evidence="4">
    <name type="scientific">Gongylonema pulchrum</name>
    <dbReference type="NCBI Taxonomy" id="637853"/>
    <lineage>
        <taxon>Eukaryota</taxon>
        <taxon>Metazoa</taxon>
        <taxon>Ecdysozoa</taxon>
        <taxon>Nematoda</taxon>
        <taxon>Chromadorea</taxon>
        <taxon>Rhabditida</taxon>
        <taxon>Spirurina</taxon>
        <taxon>Spiruromorpha</taxon>
        <taxon>Spiruroidea</taxon>
        <taxon>Gongylonematidae</taxon>
        <taxon>Gongylonema</taxon>
    </lineage>
</organism>
<dbReference type="Proteomes" id="UP000271098">
    <property type="component" value="Unassembled WGS sequence"/>
</dbReference>
<reference evidence="4" key="1">
    <citation type="submission" date="2016-06" db="UniProtKB">
        <authorList>
            <consortium name="WormBaseParasite"/>
        </authorList>
    </citation>
    <scope>IDENTIFICATION</scope>
</reference>